<dbReference type="PRINTS" id="PR00455">
    <property type="entry name" value="HTHTETR"/>
</dbReference>
<name>A0A1X1WVB6_MYCIR</name>
<dbReference type="EMBL" id="LQPC01000020">
    <property type="protein sequence ID" value="ORV90418.1"/>
    <property type="molecule type" value="Genomic_DNA"/>
</dbReference>
<dbReference type="Proteomes" id="UP000193622">
    <property type="component" value="Unassembled WGS sequence"/>
</dbReference>
<dbReference type="Gene3D" id="1.10.10.60">
    <property type="entry name" value="Homeodomain-like"/>
    <property type="match status" value="1"/>
</dbReference>
<proteinExistence type="predicted"/>
<dbReference type="PANTHER" id="PTHR30055:SF235">
    <property type="entry name" value="TRANSCRIPTIONAL REGULATORY PROTEIN"/>
    <property type="match status" value="1"/>
</dbReference>
<feature type="DNA-binding region" description="H-T-H motif" evidence="2">
    <location>
        <begin position="33"/>
        <end position="52"/>
    </location>
</feature>
<dbReference type="Gene3D" id="1.10.357.10">
    <property type="entry name" value="Tetracycline Repressor, domain 2"/>
    <property type="match status" value="1"/>
</dbReference>
<dbReference type="GO" id="GO:0003700">
    <property type="term" value="F:DNA-binding transcription factor activity"/>
    <property type="evidence" value="ECO:0007669"/>
    <property type="project" value="TreeGrafter"/>
</dbReference>
<dbReference type="Pfam" id="PF00440">
    <property type="entry name" value="TetR_N"/>
    <property type="match status" value="1"/>
</dbReference>
<organism evidence="4 5">
    <name type="scientific">Mycolicibacterium iranicum</name>
    <name type="common">Mycobacterium iranicum</name>
    <dbReference type="NCBI Taxonomy" id="912594"/>
    <lineage>
        <taxon>Bacteria</taxon>
        <taxon>Bacillati</taxon>
        <taxon>Actinomycetota</taxon>
        <taxon>Actinomycetes</taxon>
        <taxon>Mycobacteriales</taxon>
        <taxon>Mycobacteriaceae</taxon>
        <taxon>Mycolicibacterium</taxon>
    </lineage>
</organism>
<dbReference type="InterPro" id="IPR009057">
    <property type="entry name" value="Homeodomain-like_sf"/>
</dbReference>
<sequence length="205" mass="22124">MSPGRSRNALQTRADILDAARRRFGSEGYQATTLRGVASDVGVDPALIIRYFGNKQNLFAEAAEFTLELPDLTEVDEGDVADVLLSRFFAVWEKDTTFLALLRAAMTSESAAETMRRVFATQVAPAVAAVTPDHPAQRAGMLGAFVIGLATTRYVMANPAVANLSHDELIRFARPVIVQVLFGSISPPADAESEDMHEGRPKSGT</sequence>
<evidence type="ECO:0000313" key="4">
    <source>
        <dbReference type="EMBL" id="ORV90418.1"/>
    </source>
</evidence>
<feature type="domain" description="HTH tetR-type" evidence="3">
    <location>
        <begin position="10"/>
        <end position="70"/>
    </location>
</feature>
<protein>
    <submittedName>
        <fullName evidence="4">TetR family transcriptional regulator</fullName>
    </submittedName>
</protein>
<dbReference type="AlphaFoldDB" id="A0A1X1WVB6"/>
<dbReference type="PANTHER" id="PTHR30055">
    <property type="entry name" value="HTH-TYPE TRANSCRIPTIONAL REGULATOR RUTR"/>
    <property type="match status" value="1"/>
</dbReference>
<dbReference type="SUPFAM" id="SSF46689">
    <property type="entry name" value="Homeodomain-like"/>
    <property type="match status" value="1"/>
</dbReference>
<dbReference type="SUPFAM" id="SSF48498">
    <property type="entry name" value="Tetracyclin repressor-like, C-terminal domain"/>
    <property type="match status" value="1"/>
</dbReference>
<keyword evidence="1 2" id="KW-0238">DNA-binding</keyword>
<evidence type="ECO:0000256" key="1">
    <source>
        <dbReference type="ARBA" id="ARBA00023125"/>
    </source>
</evidence>
<dbReference type="InterPro" id="IPR001647">
    <property type="entry name" value="HTH_TetR"/>
</dbReference>
<dbReference type="InterPro" id="IPR041678">
    <property type="entry name" value="TetR_C_16"/>
</dbReference>
<dbReference type="GO" id="GO:0000976">
    <property type="term" value="F:transcription cis-regulatory region binding"/>
    <property type="evidence" value="ECO:0007669"/>
    <property type="project" value="TreeGrafter"/>
</dbReference>
<evidence type="ECO:0000256" key="2">
    <source>
        <dbReference type="PROSITE-ProRule" id="PRU00335"/>
    </source>
</evidence>
<reference evidence="4 5" key="1">
    <citation type="submission" date="2016-01" db="EMBL/GenBank/DDBJ databases">
        <title>The new phylogeny of the genus Mycobacterium.</title>
        <authorList>
            <person name="Tarcisio F."/>
            <person name="Conor M."/>
            <person name="Antonella G."/>
            <person name="Elisabetta G."/>
            <person name="Giulia F.S."/>
            <person name="Sara T."/>
            <person name="Anna F."/>
            <person name="Clotilde B."/>
            <person name="Roberto B."/>
            <person name="Veronica D.S."/>
            <person name="Fabio R."/>
            <person name="Monica P."/>
            <person name="Olivier J."/>
            <person name="Enrico T."/>
            <person name="Nicola S."/>
        </authorList>
    </citation>
    <scope>NUCLEOTIDE SEQUENCE [LARGE SCALE GENOMIC DNA]</scope>
    <source>
        <strain evidence="4 5">DSM 45541</strain>
    </source>
</reference>
<accession>A0A1X1WVB6</accession>
<dbReference type="InterPro" id="IPR050109">
    <property type="entry name" value="HTH-type_TetR-like_transc_reg"/>
</dbReference>
<dbReference type="Pfam" id="PF17920">
    <property type="entry name" value="TetR_C_16"/>
    <property type="match status" value="1"/>
</dbReference>
<gene>
    <name evidence="4" type="ORF">AWC12_06590</name>
</gene>
<dbReference type="PROSITE" id="PS50977">
    <property type="entry name" value="HTH_TETR_2"/>
    <property type="match status" value="1"/>
</dbReference>
<dbReference type="RefSeq" id="WP_085172909.1">
    <property type="nucleotide sequence ID" value="NZ_LQPC01000020.1"/>
</dbReference>
<evidence type="ECO:0000259" key="3">
    <source>
        <dbReference type="PROSITE" id="PS50977"/>
    </source>
</evidence>
<evidence type="ECO:0000313" key="5">
    <source>
        <dbReference type="Proteomes" id="UP000193622"/>
    </source>
</evidence>
<comment type="caution">
    <text evidence="4">The sequence shown here is derived from an EMBL/GenBank/DDBJ whole genome shotgun (WGS) entry which is preliminary data.</text>
</comment>
<dbReference type="InterPro" id="IPR036271">
    <property type="entry name" value="Tet_transcr_reg_TetR-rel_C_sf"/>
</dbReference>